<reference evidence="10 11" key="1">
    <citation type="journal article" date="2007" name="Science">
        <title>Sea anemone genome reveals ancestral eumetazoan gene repertoire and genomic organization.</title>
        <authorList>
            <person name="Putnam N.H."/>
            <person name="Srivastava M."/>
            <person name="Hellsten U."/>
            <person name="Dirks B."/>
            <person name="Chapman J."/>
            <person name="Salamov A."/>
            <person name="Terry A."/>
            <person name="Shapiro H."/>
            <person name="Lindquist E."/>
            <person name="Kapitonov V.V."/>
            <person name="Jurka J."/>
            <person name="Genikhovich G."/>
            <person name="Grigoriev I.V."/>
            <person name="Lucas S.M."/>
            <person name="Steele R.E."/>
            <person name="Finnerty J.R."/>
            <person name="Technau U."/>
            <person name="Martindale M.Q."/>
            <person name="Rokhsar D.S."/>
        </authorList>
    </citation>
    <scope>NUCLEOTIDE SEQUENCE [LARGE SCALE GENOMIC DNA]</scope>
    <source>
        <strain evidence="11">CH2 X CH6</strain>
    </source>
</reference>
<evidence type="ECO:0000313" key="10">
    <source>
        <dbReference type="EMBL" id="EDO34678.1"/>
    </source>
</evidence>
<dbReference type="GO" id="GO:0007186">
    <property type="term" value="P:G protein-coupled receptor signaling pathway"/>
    <property type="evidence" value="ECO:0000318"/>
    <property type="project" value="GO_Central"/>
</dbReference>
<dbReference type="Gene3D" id="1.20.1070.10">
    <property type="entry name" value="Rhodopsin 7-helix transmembrane proteins"/>
    <property type="match status" value="1"/>
</dbReference>
<protein>
    <recommendedName>
        <fullName evidence="9">G-protein coupled receptors family 1 profile domain-containing protein</fullName>
    </recommendedName>
</protein>
<feature type="transmembrane region" description="Helical" evidence="8">
    <location>
        <begin position="46"/>
        <end position="63"/>
    </location>
</feature>
<evidence type="ECO:0000259" key="9">
    <source>
        <dbReference type="PROSITE" id="PS50262"/>
    </source>
</evidence>
<dbReference type="PANTHER" id="PTHR45695:SF9">
    <property type="entry name" value="LEUCOKININ RECEPTOR"/>
    <property type="match status" value="1"/>
</dbReference>
<evidence type="ECO:0000256" key="3">
    <source>
        <dbReference type="ARBA" id="ARBA00022989"/>
    </source>
</evidence>
<evidence type="ECO:0000256" key="4">
    <source>
        <dbReference type="ARBA" id="ARBA00023040"/>
    </source>
</evidence>
<feature type="transmembrane region" description="Helical" evidence="8">
    <location>
        <begin position="217"/>
        <end position="245"/>
    </location>
</feature>
<evidence type="ECO:0000256" key="7">
    <source>
        <dbReference type="ARBA" id="ARBA00023224"/>
    </source>
</evidence>
<evidence type="ECO:0000313" key="11">
    <source>
        <dbReference type="Proteomes" id="UP000001593"/>
    </source>
</evidence>
<evidence type="ECO:0000256" key="2">
    <source>
        <dbReference type="ARBA" id="ARBA00022692"/>
    </source>
</evidence>
<dbReference type="InParanoid" id="A7SNL7"/>
<evidence type="ECO:0000256" key="6">
    <source>
        <dbReference type="ARBA" id="ARBA00023170"/>
    </source>
</evidence>
<dbReference type="PANTHER" id="PTHR45695">
    <property type="entry name" value="LEUCOKININ RECEPTOR-RELATED"/>
    <property type="match status" value="1"/>
</dbReference>
<gene>
    <name evidence="10" type="ORF">NEMVEDRAFT_v1g43017</name>
</gene>
<dbReference type="PROSITE" id="PS50262">
    <property type="entry name" value="G_PROTEIN_RECEP_F1_2"/>
    <property type="match status" value="1"/>
</dbReference>
<organism evidence="10 11">
    <name type="scientific">Nematostella vectensis</name>
    <name type="common">Starlet sea anemone</name>
    <dbReference type="NCBI Taxonomy" id="45351"/>
    <lineage>
        <taxon>Eukaryota</taxon>
        <taxon>Metazoa</taxon>
        <taxon>Cnidaria</taxon>
        <taxon>Anthozoa</taxon>
        <taxon>Hexacorallia</taxon>
        <taxon>Actiniaria</taxon>
        <taxon>Edwardsiidae</taxon>
        <taxon>Nematostella</taxon>
    </lineage>
</organism>
<dbReference type="InterPro" id="IPR017452">
    <property type="entry name" value="GPCR_Rhodpsn_7TM"/>
</dbReference>
<dbReference type="InterPro" id="IPR000276">
    <property type="entry name" value="GPCR_Rhodpsn"/>
</dbReference>
<feature type="transmembrane region" description="Helical" evidence="8">
    <location>
        <begin position="83"/>
        <end position="102"/>
    </location>
</feature>
<keyword evidence="4" id="KW-0297">G-protein coupled receptor</keyword>
<evidence type="ECO:0000256" key="1">
    <source>
        <dbReference type="ARBA" id="ARBA00004141"/>
    </source>
</evidence>
<comment type="subcellular location">
    <subcellularLocation>
        <location evidence="1">Membrane</location>
        <topology evidence="1">Multi-pass membrane protein</topology>
    </subcellularLocation>
</comment>
<keyword evidence="5 8" id="KW-0472">Membrane</keyword>
<dbReference type="eggNOG" id="KOG3656">
    <property type="taxonomic scope" value="Eukaryota"/>
</dbReference>
<keyword evidence="11" id="KW-1185">Reference proteome</keyword>
<feature type="transmembrane region" description="Helical" evidence="8">
    <location>
        <begin position="127"/>
        <end position="149"/>
    </location>
</feature>
<sequence length="254" mass="29702">VFVLNLAIADLGVLIFSVPFGLVRTEAISWPFGWFGCKVLYPFSDIFHGVSIASITAIAVYRYRGIVTGRSPDPHRTRKHAKLVVALVWVVSFLLLVLPLFFSMRYEKFNGDFYCFPKFSKFLYFRLYQAELLLLTYIIPLCIILFTYIKIRARLQESIQLRLQIRQQSGFRRNDHFNEKNFKALKILTPIVVVFALTMLPYNIYRFADIFFDTSGFRYMLLFFKFCVVAFICNSSANPVIYTLISDEFRKAFK</sequence>
<dbReference type="EMBL" id="DS469722">
    <property type="protein sequence ID" value="EDO34678.1"/>
    <property type="molecule type" value="Genomic_DNA"/>
</dbReference>
<dbReference type="GO" id="GO:0004930">
    <property type="term" value="F:G protein-coupled receptor activity"/>
    <property type="evidence" value="ECO:0000318"/>
    <property type="project" value="GO_Central"/>
</dbReference>
<keyword evidence="7" id="KW-0807">Transducer</keyword>
<feature type="non-terminal residue" evidence="10">
    <location>
        <position position="1"/>
    </location>
</feature>
<evidence type="ECO:0000256" key="8">
    <source>
        <dbReference type="SAM" id="Phobius"/>
    </source>
</evidence>
<name>A7SNL7_NEMVE</name>
<keyword evidence="3 8" id="KW-1133">Transmembrane helix</keyword>
<dbReference type="SUPFAM" id="SSF81321">
    <property type="entry name" value="Family A G protein-coupled receptor-like"/>
    <property type="match status" value="1"/>
</dbReference>
<dbReference type="OMA" id="RKAFKWH"/>
<dbReference type="STRING" id="45351.A7SNL7"/>
<dbReference type="CDD" id="cd00637">
    <property type="entry name" value="7tm_classA_rhodopsin-like"/>
    <property type="match status" value="1"/>
</dbReference>
<accession>A7SNL7</accession>
<feature type="transmembrane region" description="Helical" evidence="8">
    <location>
        <begin position="187"/>
        <end position="205"/>
    </location>
</feature>
<proteinExistence type="predicted"/>
<dbReference type="HOGENOM" id="CLU_009579_8_1_1"/>
<dbReference type="PhylomeDB" id="A7SNL7"/>
<dbReference type="GO" id="GO:0005886">
    <property type="term" value="C:plasma membrane"/>
    <property type="evidence" value="ECO:0000318"/>
    <property type="project" value="GO_Central"/>
</dbReference>
<keyword evidence="6" id="KW-0675">Receptor</keyword>
<dbReference type="Proteomes" id="UP000001593">
    <property type="component" value="Unassembled WGS sequence"/>
</dbReference>
<feature type="non-terminal residue" evidence="10">
    <location>
        <position position="254"/>
    </location>
</feature>
<dbReference type="AlphaFoldDB" id="A7SNL7"/>
<feature type="domain" description="G-protein coupled receptors family 1 profile" evidence="9">
    <location>
        <begin position="1"/>
        <end position="242"/>
    </location>
</feature>
<dbReference type="PRINTS" id="PR00237">
    <property type="entry name" value="GPCRRHODOPSN"/>
</dbReference>
<keyword evidence="2 8" id="KW-0812">Transmembrane</keyword>
<evidence type="ECO:0000256" key="5">
    <source>
        <dbReference type="ARBA" id="ARBA00023136"/>
    </source>
</evidence>
<dbReference type="Pfam" id="PF00001">
    <property type="entry name" value="7tm_1"/>
    <property type="match status" value="1"/>
</dbReference>